<feature type="signal peptide" evidence="1">
    <location>
        <begin position="1"/>
        <end position="26"/>
    </location>
</feature>
<organism evidence="3 4">
    <name type="scientific">Bacteroides thetaiotaomicron</name>
    <dbReference type="NCBI Taxonomy" id="818"/>
    <lineage>
        <taxon>Bacteria</taxon>
        <taxon>Pseudomonadati</taxon>
        <taxon>Bacteroidota</taxon>
        <taxon>Bacteroidia</taxon>
        <taxon>Bacteroidales</taxon>
        <taxon>Bacteroidaceae</taxon>
        <taxon>Bacteroides</taxon>
    </lineage>
</organism>
<evidence type="ECO:0000313" key="3">
    <source>
        <dbReference type="EMBL" id="MCE9238339.1"/>
    </source>
</evidence>
<dbReference type="PROSITE" id="PS51257">
    <property type="entry name" value="PROKAR_LIPOPROTEIN"/>
    <property type="match status" value="1"/>
</dbReference>
<dbReference type="InterPro" id="IPR024361">
    <property type="entry name" value="BACON"/>
</dbReference>
<feature type="chain" id="PRO_5043374955" evidence="1">
    <location>
        <begin position="27"/>
        <end position="408"/>
    </location>
</feature>
<proteinExistence type="predicted"/>
<sequence>MRNLNGWISFLSLILLAFMVSGCSSDSDEEQNMSIVMPDSNQKNQSFNSDDVSGSFSFVATAHWTASIVETSVANRSVNTSPNWISLDKYSGEAGEYTLTITLTPNNTGKTRTATITVSSGSEEITVTVTQKSAAESGDDTDSEEYDWVEYDELYIKDDGEDHCLSTKGHYLYFKNPGFFQGGKGGEGQRMHLFDCGEVSWKDFSIMEQPEWNKETWTGELIPCVKGHGYFSAETYKGTPDNYRYVRFWVEDYIMEGGEIVGAKLRHHDVNYDNLIRMRKLSFDKSYCNIGHTSNSGTGSDLYINYDISSGTIQRRNGGAYDTYLYDAGSKSSYEEFVKVTAPIYNVDTWTAEAISCVKGHAYYAHAFYMFNGEIKGTSQSSFYVLDYIIENGKRVGYIAQSPNLPVY</sequence>
<reference evidence="3" key="1">
    <citation type="submission" date="2021-07" db="EMBL/GenBank/DDBJ databases">
        <title>Comparative genomics of Bacteroides fragilis group isolates reveals species-dependent resistance mechanisms and validates clinical tools for resistance prediction.</title>
        <authorList>
            <person name="Wallace M.J."/>
            <person name="Jean S."/>
            <person name="Wallace M.A."/>
            <person name="Carey-Ann B.D."/>
            <person name="Dantas G."/>
        </authorList>
    </citation>
    <scope>NUCLEOTIDE SEQUENCE</scope>
    <source>
        <strain evidence="3">BJH_160</strain>
    </source>
</reference>
<dbReference type="RefSeq" id="WP_234128915.1">
    <property type="nucleotide sequence ID" value="NZ_JAHYQA010000007.1"/>
</dbReference>
<evidence type="ECO:0000259" key="2">
    <source>
        <dbReference type="Pfam" id="PF13004"/>
    </source>
</evidence>
<gene>
    <name evidence="3" type="ORF">K0H07_14415</name>
</gene>
<dbReference type="Pfam" id="PF13004">
    <property type="entry name" value="BACON"/>
    <property type="match status" value="1"/>
</dbReference>
<dbReference type="EMBL" id="JAHYQA010000007">
    <property type="protein sequence ID" value="MCE9238339.1"/>
    <property type="molecule type" value="Genomic_DNA"/>
</dbReference>
<keyword evidence="1" id="KW-0732">Signal</keyword>
<accession>A0AAW4Z9A0</accession>
<dbReference type="InterPro" id="IPR013783">
    <property type="entry name" value="Ig-like_fold"/>
</dbReference>
<dbReference type="CDD" id="cd14948">
    <property type="entry name" value="BACON"/>
    <property type="match status" value="1"/>
</dbReference>
<dbReference type="AlphaFoldDB" id="A0AAW4Z9A0"/>
<feature type="domain" description="BACON" evidence="2">
    <location>
        <begin position="78"/>
        <end position="132"/>
    </location>
</feature>
<name>A0AAW4Z9A0_BACT4</name>
<protein>
    <submittedName>
        <fullName evidence="3">BACON domain-containing protein</fullName>
    </submittedName>
</protein>
<comment type="caution">
    <text evidence="3">The sequence shown here is derived from an EMBL/GenBank/DDBJ whole genome shotgun (WGS) entry which is preliminary data.</text>
</comment>
<dbReference type="Gene3D" id="2.60.40.10">
    <property type="entry name" value="Immunoglobulins"/>
    <property type="match status" value="1"/>
</dbReference>
<evidence type="ECO:0000256" key="1">
    <source>
        <dbReference type="SAM" id="SignalP"/>
    </source>
</evidence>
<evidence type="ECO:0000313" key="4">
    <source>
        <dbReference type="Proteomes" id="UP001200544"/>
    </source>
</evidence>
<dbReference type="Proteomes" id="UP001200544">
    <property type="component" value="Unassembled WGS sequence"/>
</dbReference>